<gene>
    <name evidence="1" type="ORF">GGI15_001873</name>
</gene>
<organism evidence="1 2">
    <name type="scientific">Coemansia interrupta</name>
    <dbReference type="NCBI Taxonomy" id="1126814"/>
    <lineage>
        <taxon>Eukaryota</taxon>
        <taxon>Fungi</taxon>
        <taxon>Fungi incertae sedis</taxon>
        <taxon>Zoopagomycota</taxon>
        <taxon>Kickxellomycotina</taxon>
        <taxon>Kickxellomycetes</taxon>
        <taxon>Kickxellales</taxon>
        <taxon>Kickxellaceae</taxon>
        <taxon>Coemansia</taxon>
    </lineage>
</organism>
<accession>A0A9W8HI16</accession>
<evidence type="ECO:0000313" key="1">
    <source>
        <dbReference type="EMBL" id="KAJ2785564.1"/>
    </source>
</evidence>
<evidence type="ECO:0000313" key="2">
    <source>
        <dbReference type="Proteomes" id="UP001140172"/>
    </source>
</evidence>
<dbReference type="Proteomes" id="UP001140172">
    <property type="component" value="Unassembled WGS sequence"/>
</dbReference>
<dbReference type="EMBL" id="JANBUM010000085">
    <property type="protein sequence ID" value="KAJ2785564.1"/>
    <property type="molecule type" value="Genomic_DNA"/>
</dbReference>
<reference evidence="1" key="1">
    <citation type="submission" date="2022-07" db="EMBL/GenBank/DDBJ databases">
        <title>Phylogenomic reconstructions and comparative analyses of Kickxellomycotina fungi.</title>
        <authorList>
            <person name="Reynolds N.K."/>
            <person name="Stajich J.E."/>
            <person name="Barry K."/>
            <person name="Grigoriev I.V."/>
            <person name="Crous P."/>
            <person name="Smith M.E."/>
        </authorList>
    </citation>
    <scope>NUCLEOTIDE SEQUENCE</scope>
    <source>
        <strain evidence="1">BCRC 34489</strain>
    </source>
</reference>
<comment type="caution">
    <text evidence="1">The sequence shown here is derived from an EMBL/GenBank/DDBJ whole genome shotgun (WGS) entry which is preliminary data.</text>
</comment>
<name>A0A9W8HI16_9FUNG</name>
<sequence length="260" mass="28857">MVLNLHDILTGDAAEYQMLEENPPLSISFPKLEVLNVTGDTLQNPGIVIQRYPKRIRQLNLQLSSTSLFMLSSWGFESIDELTVKIYAVADDEYMFYKATNYFFGSGMISGKSSLCTGDFSHTLDPDCIEWRNISSITVSGTVLYSTLTTIISQIPNLESIVIWSLDTSDCIASVPNTASCQGGPPLSSSIELLTILDFPNLSDRDQISQSILMLALQLPRLKVLSTAKFIVNAIKDHGAIHKEIPHLDFITYIGNNFIR</sequence>
<dbReference type="OrthoDB" id="10290853at2759"/>
<dbReference type="AlphaFoldDB" id="A0A9W8HI16"/>
<protein>
    <submittedName>
        <fullName evidence="1">Uncharacterized protein</fullName>
    </submittedName>
</protein>
<proteinExistence type="predicted"/>
<keyword evidence="2" id="KW-1185">Reference proteome</keyword>